<dbReference type="GO" id="GO:0031625">
    <property type="term" value="F:ubiquitin protein ligase binding"/>
    <property type="evidence" value="ECO:0007669"/>
    <property type="project" value="InterPro"/>
</dbReference>
<dbReference type="InterPro" id="IPR016157">
    <property type="entry name" value="Cullin_CS"/>
</dbReference>
<dbReference type="FunFam" id="1.20.1310.10:FF:000014">
    <property type="entry name" value="Cullin 5"/>
    <property type="match status" value="1"/>
</dbReference>
<dbReference type="InterPro" id="IPR016158">
    <property type="entry name" value="Cullin_homology"/>
</dbReference>
<dbReference type="Gene3D" id="1.10.10.10">
    <property type="entry name" value="Winged helix-like DNA-binding domain superfamily/Winged helix DNA-binding domain"/>
    <property type="match status" value="1"/>
</dbReference>
<dbReference type="PROSITE" id="PS01256">
    <property type="entry name" value="CULLIN_1"/>
    <property type="match status" value="1"/>
</dbReference>
<reference evidence="10" key="1">
    <citation type="submission" date="2022-07" db="EMBL/GenBank/DDBJ databases">
        <title>Phylogenomic reconstructions and comparative analyses of Kickxellomycotina fungi.</title>
        <authorList>
            <person name="Reynolds N.K."/>
            <person name="Stajich J.E."/>
            <person name="Barry K."/>
            <person name="Grigoriev I.V."/>
            <person name="Crous P."/>
            <person name="Smith M.E."/>
        </authorList>
    </citation>
    <scope>NUCLEOTIDE SEQUENCE</scope>
    <source>
        <strain evidence="10">RSA 476</strain>
    </source>
</reference>
<evidence type="ECO:0000313" key="10">
    <source>
        <dbReference type="EMBL" id="KAJ2867853.1"/>
    </source>
</evidence>
<gene>
    <name evidence="10" type="primary">CDC53</name>
    <name evidence="10" type="ORF">GGH94_000521</name>
</gene>
<evidence type="ECO:0000259" key="9">
    <source>
        <dbReference type="PROSITE" id="PS50069"/>
    </source>
</evidence>
<keyword evidence="10" id="KW-0436">Ligase</keyword>
<dbReference type="Pfam" id="PF26557">
    <property type="entry name" value="Cullin_AB"/>
    <property type="match status" value="1"/>
</dbReference>
<comment type="similarity">
    <text evidence="2 7 8">Belongs to the cullin family.</text>
</comment>
<evidence type="ECO:0000256" key="3">
    <source>
        <dbReference type="ARBA" id="ARBA00022499"/>
    </source>
</evidence>
<keyword evidence="3" id="KW-1017">Isopeptide bond</keyword>
<dbReference type="InterPro" id="IPR016159">
    <property type="entry name" value="Cullin_repeat-like_dom_sf"/>
</dbReference>
<dbReference type="InterPro" id="IPR019559">
    <property type="entry name" value="Cullin_neddylation_domain"/>
</dbReference>
<dbReference type="GO" id="GO:0016874">
    <property type="term" value="F:ligase activity"/>
    <property type="evidence" value="ECO:0007669"/>
    <property type="project" value="UniProtKB-KW"/>
</dbReference>
<evidence type="ECO:0000256" key="8">
    <source>
        <dbReference type="RuleBase" id="RU003829"/>
    </source>
</evidence>
<evidence type="ECO:0000256" key="5">
    <source>
        <dbReference type="ARBA" id="ARBA00022843"/>
    </source>
</evidence>
<dbReference type="Proteomes" id="UP001140074">
    <property type="component" value="Unassembled WGS sequence"/>
</dbReference>
<dbReference type="InterPro" id="IPR036388">
    <property type="entry name" value="WH-like_DNA-bd_sf"/>
</dbReference>
<organism evidence="10 11">
    <name type="scientific">Coemansia aciculifera</name>
    <dbReference type="NCBI Taxonomy" id="417176"/>
    <lineage>
        <taxon>Eukaryota</taxon>
        <taxon>Fungi</taxon>
        <taxon>Fungi incertae sedis</taxon>
        <taxon>Zoopagomycota</taxon>
        <taxon>Kickxellomycotina</taxon>
        <taxon>Kickxellomycetes</taxon>
        <taxon>Kickxellales</taxon>
        <taxon>Kickxellaceae</taxon>
        <taxon>Coemansia</taxon>
    </lineage>
</organism>
<feature type="domain" description="Cullin family profile" evidence="9">
    <location>
        <begin position="415"/>
        <end position="671"/>
    </location>
</feature>
<dbReference type="InterPro" id="IPR045093">
    <property type="entry name" value="Cullin"/>
</dbReference>
<dbReference type="SUPFAM" id="SSF75632">
    <property type="entry name" value="Cullin homology domain"/>
    <property type="match status" value="1"/>
</dbReference>
<dbReference type="SMART" id="SM00182">
    <property type="entry name" value="CULLIN"/>
    <property type="match status" value="1"/>
</dbReference>
<comment type="pathway">
    <text evidence="1">Protein modification; protein ubiquitination.</text>
</comment>
<proteinExistence type="inferred from homology"/>
<dbReference type="GO" id="GO:0031461">
    <property type="term" value="C:cullin-RING ubiquitin ligase complex"/>
    <property type="evidence" value="ECO:0007669"/>
    <property type="project" value="InterPro"/>
</dbReference>
<dbReference type="PANTHER" id="PTHR11932">
    <property type="entry name" value="CULLIN"/>
    <property type="match status" value="1"/>
</dbReference>
<evidence type="ECO:0000256" key="2">
    <source>
        <dbReference type="ARBA" id="ARBA00006019"/>
    </source>
</evidence>
<evidence type="ECO:0000256" key="6">
    <source>
        <dbReference type="ARBA" id="ARBA00040451"/>
    </source>
</evidence>
<comment type="caution">
    <text evidence="10">The sequence shown here is derived from an EMBL/GenBank/DDBJ whole genome shotgun (WGS) entry which is preliminary data.</text>
</comment>
<keyword evidence="5" id="KW-0832">Ubl conjugation</keyword>
<dbReference type="InterPro" id="IPR036317">
    <property type="entry name" value="Cullin_homology_sf"/>
</dbReference>
<dbReference type="Gene3D" id="3.30.230.130">
    <property type="entry name" value="Cullin, Chain C, Domain 2"/>
    <property type="match status" value="1"/>
</dbReference>
<keyword evidence="4" id="KW-0833">Ubl conjugation pathway</keyword>
<dbReference type="Gene3D" id="1.20.1310.10">
    <property type="entry name" value="Cullin Repeats"/>
    <property type="match status" value="4"/>
</dbReference>
<dbReference type="FunFam" id="1.10.10.10:FF:000014">
    <property type="entry name" value="Cullin 1"/>
    <property type="match status" value="1"/>
</dbReference>
<dbReference type="EMBL" id="JANBUY010000010">
    <property type="protein sequence ID" value="KAJ2867853.1"/>
    <property type="molecule type" value="Genomic_DNA"/>
</dbReference>
<name>A0A9W8IPD7_9FUNG</name>
<evidence type="ECO:0000256" key="1">
    <source>
        <dbReference type="ARBA" id="ARBA00004906"/>
    </source>
</evidence>
<evidence type="ECO:0000313" key="11">
    <source>
        <dbReference type="Proteomes" id="UP001140074"/>
    </source>
</evidence>
<sequence>MSFRPNGDQSNDADELLSLLRVGLTDILENLAQCQGFTKYMSMYTAVYNFCTALRSSVAGNGYYTAADTTSSVHGVVYGRRLYTFLNEFIVQFMEQIAERSADFTGDDLLGFYNSEWVKFGDSTRCIHHIFDYLNRHWIQREQEEGNNVSDVSTLMFHLWRDNFFMQIRNTLLESVFNLMTRVRDGQVVDLGMVKSVADSFVSLGGDEVGSSSKKMDVYNNYFLTPFVKATMQYYSVESERLLNDGTIIDYIVRVSERFKEEDERAELYLHESSLPEFKQALTNTLIGNQKENLRAEFKPMLEVHEKDNLRRLYLLLRRLDDKDGLEPLRAVFSEHVKQAGLKAVEQLSVTAEEIAFPTPNLARLFVSALLGVHGTYTKMLHESFLDDPGFSKALDHACSDFVNFNAICPPNENKASLLLATYCDLLLKKGSAAARKAGAEGASEDDNLEEQLTQAICIFRYLKGTDVFQKFYSKGLARRLVYEQSVSTHGEETMISKLKEVSGVEFITRLARMFNDMIVSKDMSDEFKSKAGVYGEVPFDFDMKVLNMVSWPYSPPDVKLEVPPVLSNVCEQYKRYLDDKHPGRKLSWLWNIARAEIKLFLPNATGPAAKNGYIFQLTTYQLVILLLFSAESGPGTGYGTPAGPTLTYTQLLAATGLGEDIVLGELEIFCKARVLNSSTGLGSDAVSTSASYSLNVDFKSKHLRVNLANMKKSEQKREIKDTMRAVDEDRMFTIQAAIVRIMKSRKKLSHRQLIEETINQIKPFQAQVSNIKKTIDQLIDKEYLERDANSRDMYNYLA</sequence>
<dbReference type="SUPFAM" id="SSF74788">
    <property type="entry name" value="Cullin repeat-like"/>
    <property type="match status" value="1"/>
</dbReference>
<dbReference type="GO" id="GO:0006511">
    <property type="term" value="P:ubiquitin-dependent protein catabolic process"/>
    <property type="evidence" value="ECO:0007669"/>
    <property type="project" value="InterPro"/>
</dbReference>
<dbReference type="SUPFAM" id="SSF46785">
    <property type="entry name" value="Winged helix' DNA-binding domain"/>
    <property type="match status" value="1"/>
</dbReference>
<dbReference type="PROSITE" id="PS50069">
    <property type="entry name" value="CULLIN_2"/>
    <property type="match status" value="1"/>
</dbReference>
<evidence type="ECO:0000256" key="4">
    <source>
        <dbReference type="ARBA" id="ARBA00022786"/>
    </source>
</evidence>
<dbReference type="AlphaFoldDB" id="A0A9W8IPD7"/>
<dbReference type="SMART" id="SM00884">
    <property type="entry name" value="Cullin_Nedd8"/>
    <property type="match status" value="1"/>
</dbReference>
<protein>
    <recommendedName>
        <fullName evidence="6">Cullin-5</fullName>
    </recommendedName>
</protein>
<dbReference type="InterPro" id="IPR036390">
    <property type="entry name" value="WH_DNA-bd_sf"/>
</dbReference>
<dbReference type="FunFam" id="1.20.1310.10:FF:000002">
    <property type="entry name" value="cullin-3 isoform X1"/>
    <property type="match status" value="1"/>
</dbReference>
<keyword evidence="11" id="KW-1185">Reference proteome</keyword>
<dbReference type="InterPro" id="IPR059120">
    <property type="entry name" value="Cullin-like_AB"/>
</dbReference>
<dbReference type="InterPro" id="IPR001373">
    <property type="entry name" value="Cullin_N"/>
</dbReference>
<dbReference type="Pfam" id="PF00888">
    <property type="entry name" value="Cullin"/>
    <property type="match status" value="1"/>
</dbReference>
<accession>A0A9W8IPD7</accession>
<evidence type="ECO:0000256" key="7">
    <source>
        <dbReference type="PROSITE-ProRule" id="PRU00330"/>
    </source>
</evidence>
<dbReference type="Pfam" id="PF10557">
    <property type="entry name" value="Cullin_Nedd8"/>
    <property type="match status" value="1"/>
</dbReference>